<keyword evidence="4 5" id="KW-0472">Membrane</keyword>
<gene>
    <name evidence="6" type="ORF">BG011_007354</name>
</gene>
<comment type="caution">
    <text evidence="6">The sequence shown here is derived from an EMBL/GenBank/DDBJ whole genome shotgun (WGS) entry which is preliminary data.</text>
</comment>
<dbReference type="Pfam" id="PF07690">
    <property type="entry name" value="MFS_1"/>
    <property type="match status" value="1"/>
</dbReference>
<dbReference type="AlphaFoldDB" id="A0A9P6PS76"/>
<dbReference type="OrthoDB" id="6730379at2759"/>
<dbReference type="GO" id="GO:0016020">
    <property type="term" value="C:membrane"/>
    <property type="evidence" value="ECO:0007669"/>
    <property type="project" value="UniProtKB-SubCell"/>
</dbReference>
<keyword evidence="2 5" id="KW-0812">Transmembrane</keyword>
<evidence type="ECO:0000256" key="3">
    <source>
        <dbReference type="ARBA" id="ARBA00022989"/>
    </source>
</evidence>
<organism evidence="6 7">
    <name type="scientific">Mortierella polycephala</name>
    <dbReference type="NCBI Taxonomy" id="41804"/>
    <lineage>
        <taxon>Eukaryota</taxon>
        <taxon>Fungi</taxon>
        <taxon>Fungi incertae sedis</taxon>
        <taxon>Mucoromycota</taxon>
        <taxon>Mortierellomycotina</taxon>
        <taxon>Mortierellomycetes</taxon>
        <taxon>Mortierellales</taxon>
        <taxon>Mortierellaceae</taxon>
        <taxon>Mortierella</taxon>
    </lineage>
</organism>
<evidence type="ECO:0000256" key="4">
    <source>
        <dbReference type="ARBA" id="ARBA00023136"/>
    </source>
</evidence>
<keyword evidence="7" id="KW-1185">Reference proteome</keyword>
<dbReference type="InterPro" id="IPR036259">
    <property type="entry name" value="MFS_trans_sf"/>
</dbReference>
<accession>A0A9P6PS76</accession>
<feature type="transmembrane region" description="Helical" evidence="5">
    <location>
        <begin position="20"/>
        <end position="39"/>
    </location>
</feature>
<protein>
    <recommendedName>
        <fullName evidence="8">Major facilitator superfamily (MFS) profile domain-containing protein</fullName>
    </recommendedName>
</protein>
<dbReference type="InterPro" id="IPR050382">
    <property type="entry name" value="MFS_Na/Anion_cotransporter"/>
</dbReference>
<dbReference type="Gene3D" id="1.20.1250.20">
    <property type="entry name" value="MFS general substrate transporter like domains"/>
    <property type="match status" value="1"/>
</dbReference>
<evidence type="ECO:0000256" key="1">
    <source>
        <dbReference type="ARBA" id="ARBA00004141"/>
    </source>
</evidence>
<dbReference type="GO" id="GO:0022857">
    <property type="term" value="F:transmembrane transporter activity"/>
    <property type="evidence" value="ECO:0007669"/>
    <property type="project" value="InterPro"/>
</dbReference>
<dbReference type="SUPFAM" id="SSF103473">
    <property type="entry name" value="MFS general substrate transporter"/>
    <property type="match status" value="1"/>
</dbReference>
<reference evidence="6" key="1">
    <citation type="journal article" date="2020" name="Fungal Divers.">
        <title>Resolving the Mortierellaceae phylogeny through synthesis of multi-gene phylogenetics and phylogenomics.</title>
        <authorList>
            <person name="Vandepol N."/>
            <person name="Liber J."/>
            <person name="Desiro A."/>
            <person name="Na H."/>
            <person name="Kennedy M."/>
            <person name="Barry K."/>
            <person name="Grigoriev I.V."/>
            <person name="Miller A.N."/>
            <person name="O'Donnell K."/>
            <person name="Stajich J.E."/>
            <person name="Bonito G."/>
        </authorList>
    </citation>
    <scope>NUCLEOTIDE SEQUENCE</scope>
    <source>
        <strain evidence="6">KOD948</strain>
    </source>
</reference>
<keyword evidence="3 5" id="KW-1133">Transmembrane helix</keyword>
<evidence type="ECO:0000256" key="5">
    <source>
        <dbReference type="SAM" id="Phobius"/>
    </source>
</evidence>
<evidence type="ECO:0000256" key="2">
    <source>
        <dbReference type="ARBA" id="ARBA00022692"/>
    </source>
</evidence>
<dbReference type="PANTHER" id="PTHR11662">
    <property type="entry name" value="SOLUTE CARRIER FAMILY 17"/>
    <property type="match status" value="1"/>
</dbReference>
<dbReference type="Proteomes" id="UP000726737">
    <property type="component" value="Unassembled WGS sequence"/>
</dbReference>
<name>A0A9P6PS76_9FUNG</name>
<dbReference type="PANTHER" id="PTHR11662:SF399">
    <property type="entry name" value="FI19708P1-RELATED"/>
    <property type="match status" value="1"/>
</dbReference>
<comment type="subcellular location">
    <subcellularLocation>
        <location evidence="1">Membrane</location>
        <topology evidence="1">Multi-pass membrane protein</topology>
    </subcellularLocation>
</comment>
<sequence length="271" mass="30585">MIGKWIPPCERSKAVATVTAFSYLGPVIALPASSALVVSSWGWRSIFWLFGIIGLLWNIAWQIWGASDPLSCPMISEQEAHWILEQQRKDRDQVDVCTTDIDNADPVEQGSQGGLESNHTRMAFNSNGVPVVYQSLSDDHAPELHVSRSFEDSLILTRQSPNTRDSLDSASCESMHIEDSNVQRRHSSLLQSSDLNKSSMSMKWQKFRNQMRMKVLATQGPNRTKNVAVPWKELMARKEVWSIIISQSWLPTFYLDFYGVEIGKIGYFAGT</sequence>
<feature type="transmembrane region" description="Helical" evidence="5">
    <location>
        <begin position="46"/>
        <end position="64"/>
    </location>
</feature>
<evidence type="ECO:0000313" key="6">
    <source>
        <dbReference type="EMBL" id="KAG0251832.1"/>
    </source>
</evidence>
<dbReference type="EMBL" id="JAAAJA010000562">
    <property type="protein sequence ID" value="KAG0251832.1"/>
    <property type="molecule type" value="Genomic_DNA"/>
</dbReference>
<dbReference type="InterPro" id="IPR011701">
    <property type="entry name" value="MFS"/>
</dbReference>
<proteinExistence type="predicted"/>
<evidence type="ECO:0000313" key="7">
    <source>
        <dbReference type="Proteomes" id="UP000726737"/>
    </source>
</evidence>
<evidence type="ECO:0008006" key="8">
    <source>
        <dbReference type="Google" id="ProtNLM"/>
    </source>
</evidence>